<keyword evidence="3" id="KW-1185">Reference proteome</keyword>
<dbReference type="Proteomes" id="UP000490939">
    <property type="component" value="Unassembled WGS sequence"/>
</dbReference>
<sequence>MGCTSSKEEEDGSPNPIVLGGGTNTTDKEKEKSHPMMKKVQTNFSDVNYTEPATGRRDTVYAPSEVPEAQRPSVVSEVSGVLAGGGGAVSGDGVGRGVVGGSVVGGVEGIEGGDGDGEDVRREVPWDALSPGSTGRLVG</sequence>
<evidence type="ECO:0000313" key="3">
    <source>
        <dbReference type="Proteomes" id="UP000490939"/>
    </source>
</evidence>
<proteinExistence type="predicted"/>
<protein>
    <submittedName>
        <fullName evidence="2">Uncharacterized protein</fullName>
    </submittedName>
</protein>
<feature type="region of interest" description="Disordered" evidence="1">
    <location>
        <begin position="1"/>
        <end position="77"/>
    </location>
</feature>
<name>A0A8H3VKY7_VENIN</name>
<evidence type="ECO:0000313" key="2">
    <source>
        <dbReference type="EMBL" id="KAE9992162.1"/>
    </source>
</evidence>
<organism evidence="2 3">
    <name type="scientific">Venturia inaequalis</name>
    <name type="common">Apple scab fungus</name>
    <dbReference type="NCBI Taxonomy" id="5025"/>
    <lineage>
        <taxon>Eukaryota</taxon>
        <taxon>Fungi</taxon>
        <taxon>Dikarya</taxon>
        <taxon>Ascomycota</taxon>
        <taxon>Pezizomycotina</taxon>
        <taxon>Dothideomycetes</taxon>
        <taxon>Pleosporomycetidae</taxon>
        <taxon>Venturiales</taxon>
        <taxon>Venturiaceae</taxon>
        <taxon>Venturia</taxon>
    </lineage>
</organism>
<comment type="caution">
    <text evidence="2">The sequence shown here is derived from an EMBL/GenBank/DDBJ whole genome shotgun (WGS) entry which is preliminary data.</text>
</comment>
<evidence type="ECO:0000256" key="1">
    <source>
        <dbReference type="SAM" id="MobiDB-lite"/>
    </source>
</evidence>
<accession>A0A8H3VKY7</accession>
<dbReference type="AlphaFoldDB" id="A0A8H3VKY7"/>
<gene>
    <name evidence="2" type="ORF">EG327_009895</name>
</gene>
<reference evidence="2 3" key="1">
    <citation type="submission" date="2019-07" db="EMBL/GenBank/DDBJ databases">
        <title>Venturia inaequalis Genome Resource.</title>
        <authorList>
            <person name="Lichtner F.J."/>
        </authorList>
    </citation>
    <scope>NUCLEOTIDE SEQUENCE [LARGE SCALE GENOMIC DNA]</scope>
    <source>
        <strain evidence="2 3">DMI_063113</strain>
    </source>
</reference>
<feature type="region of interest" description="Disordered" evidence="1">
    <location>
        <begin position="105"/>
        <end position="139"/>
    </location>
</feature>
<dbReference type="EMBL" id="WNWR01000068">
    <property type="protein sequence ID" value="KAE9992162.1"/>
    <property type="molecule type" value="Genomic_DNA"/>
</dbReference>